<dbReference type="Proteomes" id="UP000234331">
    <property type="component" value="Unassembled WGS sequence"/>
</dbReference>
<dbReference type="Pfam" id="PF12852">
    <property type="entry name" value="Cupin_6"/>
    <property type="match status" value="1"/>
</dbReference>
<dbReference type="PROSITE" id="PS01124">
    <property type="entry name" value="HTH_ARAC_FAMILY_2"/>
    <property type="match status" value="1"/>
</dbReference>
<dbReference type="InterPro" id="IPR011051">
    <property type="entry name" value="RmlC_Cupin_sf"/>
</dbReference>
<keyword evidence="2" id="KW-0238">DNA-binding</keyword>
<dbReference type="InterPro" id="IPR009057">
    <property type="entry name" value="Homeodomain-like_sf"/>
</dbReference>
<evidence type="ECO:0000313" key="6">
    <source>
        <dbReference type="Proteomes" id="UP000234331"/>
    </source>
</evidence>
<dbReference type="InterPro" id="IPR018062">
    <property type="entry name" value="HTH_AraC-typ_CS"/>
</dbReference>
<keyword evidence="1" id="KW-0805">Transcription regulation</keyword>
<feature type="domain" description="HTH araC/xylS-type" evidence="4">
    <location>
        <begin position="227"/>
        <end position="326"/>
    </location>
</feature>
<evidence type="ECO:0000256" key="3">
    <source>
        <dbReference type="ARBA" id="ARBA00023163"/>
    </source>
</evidence>
<dbReference type="SMART" id="SM00342">
    <property type="entry name" value="HTH_ARAC"/>
    <property type="match status" value="1"/>
</dbReference>
<dbReference type="SUPFAM" id="SSF46689">
    <property type="entry name" value="Homeodomain-like"/>
    <property type="match status" value="2"/>
</dbReference>
<evidence type="ECO:0000313" key="5">
    <source>
        <dbReference type="EMBL" id="SNQ46166.1"/>
    </source>
</evidence>
<keyword evidence="3" id="KW-0804">Transcription</keyword>
<evidence type="ECO:0000256" key="1">
    <source>
        <dbReference type="ARBA" id="ARBA00023015"/>
    </source>
</evidence>
<dbReference type="EMBL" id="FZMO01000034">
    <property type="protein sequence ID" value="SNQ46166.1"/>
    <property type="molecule type" value="Genomic_DNA"/>
</dbReference>
<gene>
    <name evidence="5" type="ORF">FRACA_1290019</name>
</gene>
<reference evidence="5 6" key="1">
    <citation type="submission" date="2017-06" db="EMBL/GenBank/DDBJ databases">
        <authorList>
            <person name="Kim H.J."/>
            <person name="Triplett B.A."/>
        </authorList>
    </citation>
    <scope>NUCLEOTIDE SEQUENCE [LARGE SCALE GENOMIC DNA]</scope>
    <source>
        <strain evidence="5">FRACA_ARgP5</strain>
    </source>
</reference>
<dbReference type="GO" id="GO:0003700">
    <property type="term" value="F:DNA-binding transcription factor activity"/>
    <property type="evidence" value="ECO:0007669"/>
    <property type="project" value="InterPro"/>
</dbReference>
<dbReference type="PROSITE" id="PS00041">
    <property type="entry name" value="HTH_ARAC_FAMILY_1"/>
    <property type="match status" value="1"/>
</dbReference>
<dbReference type="InterPro" id="IPR020449">
    <property type="entry name" value="Tscrpt_reg_AraC-type_HTH"/>
</dbReference>
<proteinExistence type="predicted"/>
<evidence type="ECO:0000259" key="4">
    <source>
        <dbReference type="PROSITE" id="PS01124"/>
    </source>
</evidence>
<dbReference type="InterPro" id="IPR050204">
    <property type="entry name" value="AraC_XylS_family_regulators"/>
</dbReference>
<keyword evidence="6" id="KW-1185">Reference proteome</keyword>
<dbReference type="GO" id="GO:0043565">
    <property type="term" value="F:sequence-specific DNA binding"/>
    <property type="evidence" value="ECO:0007669"/>
    <property type="project" value="InterPro"/>
</dbReference>
<accession>A0A2I2KKI8</accession>
<name>A0A2I2KKI8_9ACTN</name>
<sequence>MGMDTQILAPPNTRARSADVVADIAADVVAATRRGSALYSRNRFCAPWGIRIPAGALASVHVVTAGACWLTPDDGEPVHLARGDVVLVPAGLGHCLVDSPGRPALAIEDLIGGPLGEMAPRDLAIAGDGPVTGLLCGGYLLEADLRHPLTTLLPPMLHITAGRARGTGLPAAVDLLSAESERAGPGTAAVIASLIDLLFVYVLRAWLADRGEAEAGWAAALHDPAVGEALAMIHISPGRPWTVDMLARAVRVPRATFARRFTILTGQSPMAYVTMWRMTTAAQLLRDDRTLPLREVARRVGYDSEFAFARAFKRITGDAPGRYRAAQRAPGPAGR</sequence>
<dbReference type="PANTHER" id="PTHR46796:SF7">
    <property type="entry name" value="ARAC FAMILY TRANSCRIPTIONAL REGULATOR"/>
    <property type="match status" value="1"/>
</dbReference>
<dbReference type="Pfam" id="PF12833">
    <property type="entry name" value="HTH_18"/>
    <property type="match status" value="1"/>
</dbReference>
<evidence type="ECO:0000256" key="2">
    <source>
        <dbReference type="ARBA" id="ARBA00023125"/>
    </source>
</evidence>
<dbReference type="InterPro" id="IPR032783">
    <property type="entry name" value="AraC_lig"/>
</dbReference>
<dbReference type="InterPro" id="IPR018060">
    <property type="entry name" value="HTH_AraC"/>
</dbReference>
<dbReference type="PANTHER" id="PTHR46796">
    <property type="entry name" value="HTH-TYPE TRANSCRIPTIONAL ACTIVATOR RHAS-RELATED"/>
    <property type="match status" value="1"/>
</dbReference>
<organism evidence="5 6">
    <name type="scientific">Frankia canadensis</name>
    <dbReference type="NCBI Taxonomy" id="1836972"/>
    <lineage>
        <taxon>Bacteria</taxon>
        <taxon>Bacillati</taxon>
        <taxon>Actinomycetota</taxon>
        <taxon>Actinomycetes</taxon>
        <taxon>Frankiales</taxon>
        <taxon>Frankiaceae</taxon>
        <taxon>Frankia</taxon>
    </lineage>
</organism>
<dbReference type="AlphaFoldDB" id="A0A2I2KKI8"/>
<protein>
    <recommendedName>
        <fullName evidence="4">HTH araC/xylS-type domain-containing protein</fullName>
    </recommendedName>
</protein>
<dbReference type="PRINTS" id="PR00032">
    <property type="entry name" value="HTHARAC"/>
</dbReference>
<dbReference type="Gene3D" id="1.10.10.60">
    <property type="entry name" value="Homeodomain-like"/>
    <property type="match status" value="2"/>
</dbReference>
<dbReference type="SUPFAM" id="SSF51182">
    <property type="entry name" value="RmlC-like cupins"/>
    <property type="match status" value="1"/>
</dbReference>